<dbReference type="InterPro" id="IPR058533">
    <property type="entry name" value="Cation_efflux_TM"/>
</dbReference>
<gene>
    <name evidence="9" type="ORF">ENN04_01690</name>
</gene>
<dbReference type="PANTHER" id="PTHR45755">
    <property type="match status" value="1"/>
</dbReference>
<feature type="transmembrane region" description="Helical" evidence="7">
    <location>
        <begin position="94"/>
        <end position="117"/>
    </location>
</feature>
<dbReference type="EMBL" id="DSAC01000022">
    <property type="protein sequence ID" value="HHO73331.1"/>
    <property type="molecule type" value="Genomic_DNA"/>
</dbReference>
<dbReference type="SUPFAM" id="SSF161111">
    <property type="entry name" value="Cation efflux protein transmembrane domain-like"/>
    <property type="match status" value="1"/>
</dbReference>
<feature type="transmembrane region" description="Helical" evidence="7">
    <location>
        <begin position="191"/>
        <end position="209"/>
    </location>
</feature>
<dbReference type="InterPro" id="IPR027469">
    <property type="entry name" value="Cation_efflux_TMD_sf"/>
</dbReference>
<evidence type="ECO:0000256" key="7">
    <source>
        <dbReference type="SAM" id="Phobius"/>
    </source>
</evidence>
<evidence type="ECO:0000256" key="3">
    <source>
        <dbReference type="ARBA" id="ARBA00022692"/>
    </source>
</evidence>
<accession>A0A7C5X0F1</accession>
<keyword evidence="3 7" id="KW-0812">Transmembrane</keyword>
<keyword evidence="2" id="KW-0813">Transport</keyword>
<dbReference type="InterPro" id="IPR045316">
    <property type="entry name" value="Msc2-like"/>
</dbReference>
<evidence type="ECO:0000256" key="4">
    <source>
        <dbReference type="ARBA" id="ARBA00022989"/>
    </source>
</evidence>
<protein>
    <submittedName>
        <fullName evidence="9">Cation transporter</fullName>
    </submittedName>
</protein>
<proteinExistence type="predicted"/>
<feature type="domain" description="Cation efflux protein transmembrane" evidence="8">
    <location>
        <begin position="23"/>
        <end position="217"/>
    </location>
</feature>
<feature type="transmembrane region" description="Helical" evidence="7">
    <location>
        <begin position="21"/>
        <end position="44"/>
    </location>
</feature>
<dbReference type="InterPro" id="IPR002524">
    <property type="entry name" value="Cation_efflux"/>
</dbReference>
<dbReference type="AlphaFoldDB" id="A0A7C5X0F1"/>
<evidence type="ECO:0000256" key="1">
    <source>
        <dbReference type="ARBA" id="ARBA00004141"/>
    </source>
</evidence>
<dbReference type="GO" id="GO:0016020">
    <property type="term" value="C:membrane"/>
    <property type="evidence" value="ECO:0007669"/>
    <property type="project" value="UniProtKB-SubCell"/>
</dbReference>
<evidence type="ECO:0000256" key="5">
    <source>
        <dbReference type="ARBA" id="ARBA00023065"/>
    </source>
</evidence>
<feature type="transmembrane region" description="Helical" evidence="7">
    <location>
        <begin position="159"/>
        <end position="179"/>
    </location>
</feature>
<dbReference type="Pfam" id="PF01545">
    <property type="entry name" value="Cation_efflux"/>
    <property type="match status" value="1"/>
</dbReference>
<dbReference type="GO" id="GO:0006882">
    <property type="term" value="P:intracellular zinc ion homeostasis"/>
    <property type="evidence" value="ECO:0007669"/>
    <property type="project" value="InterPro"/>
</dbReference>
<dbReference type="PANTHER" id="PTHR45755:SF4">
    <property type="entry name" value="ZINC TRANSPORTER 7"/>
    <property type="match status" value="1"/>
</dbReference>
<organism evidence="9">
    <name type="scientific">Thermocrinis ruber</name>
    <dbReference type="NCBI Taxonomy" id="75906"/>
    <lineage>
        <taxon>Bacteria</taxon>
        <taxon>Pseudomonadati</taxon>
        <taxon>Aquificota</taxon>
        <taxon>Aquificia</taxon>
        <taxon>Aquificales</taxon>
        <taxon>Aquificaceae</taxon>
        <taxon>Thermocrinis</taxon>
    </lineage>
</organism>
<keyword evidence="5" id="KW-0406">Ion transport</keyword>
<evidence type="ECO:0000313" key="9">
    <source>
        <dbReference type="EMBL" id="HHO73331.1"/>
    </source>
</evidence>
<evidence type="ECO:0000256" key="6">
    <source>
        <dbReference type="ARBA" id="ARBA00023136"/>
    </source>
</evidence>
<evidence type="ECO:0000259" key="8">
    <source>
        <dbReference type="Pfam" id="PF01545"/>
    </source>
</evidence>
<keyword evidence="6 7" id="KW-0472">Membrane</keyword>
<reference evidence="9" key="1">
    <citation type="journal article" date="2020" name="mSystems">
        <title>Genome- and Community-Level Interaction Insights into Carbon Utilization and Element Cycling Functions of Hydrothermarchaeota in Hydrothermal Sediment.</title>
        <authorList>
            <person name="Zhou Z."/>
            <person name="Liu Y."/>
            <person name="Xu W."/>
            <person name="Pan J."/>
            <person name="Luo Z.H."/>
            <person name="Li M."/>
        </authorList>
    </citation>
    <scope>NUCLEOTIDE SEQUENCE [LARGE SCALE GENOMIC DNA]</scope>
    <source>
        <strain evidence="9">SpSt-114</strain>
    </source>
</reference>
<feature type="transmembrane region" description="Helical" evidence="7">
    <location>
        <begin position="129"/>
        <end position="147"/>
    </location>
</feature>
<feature type="transmembrane region" description="Helical" evidence="7">
    <location>
        <begin position="56"/>
        <end position="73"/>
    </location>
</feature>
<name>A0A7C5X0F1_9AQUI</name>
<evidence type="ECO:0000256" key="2">
    <source>
        <dbReference type="ARBA" id="ARBA00022448"/>
    </source>
</evidence>
<sequence length="299" mass="33563">MERTYCKHQHVFHVPKKEAEGRVLLVLLLTLAFMFVEIASGYIFGSVALLADGIHMGTHALAFGISLTAYMLARRWSRDVSFSFGTWKVEVLGAYTSAVLLSMMAFLVLIEALSKFINRVSVKYEEALLVAFGGLLVNLISAFVLSHEEDHKHDFNLKSAYLHVLTDALTSILAIGALLGGKYFGMWYLDPLSGIVGFFVIINWAYGLLKETAWILLDREMRSPIVQRIINSIEGDGASKVQDIHLLRIHHDKYACILTVTTTQDLPADDYVKRLEEIENLVHTTIEVVYCTVPVDKKI</sequence>
<dbReference type="NCBIfam" id="TIGR01297">
    <property type="entry name" value="CDF"/>
    <property type="match status" value="1"/>
</dbReference>
<dbReference type="GO" id="GO:0005385">
    <property type="term" value="F:zinc ion transmembrane transporter activity"/>
    <property type="evidence" value="ECO:0007669"/>
    <property type="project" value="InterPro"/>
</dbReference>
<comment type="subcellular location">
    <subcellularLocation>
        <location evidence="1">Membrane</location>
        <topology evidence="1">Multi-pass membrane protein</topology>
    </subcellularLocation>
</comment>
<keyword evidence="4 7" id="KW-1133">Transmembrane helix</keyword>
<comment type="caution">
    <text evidence="9">The sequence shown here is derived from an EMBL/GenBank/DDBJ whole genome shotgun (WGS) entry which is preliminary data.</text>
</comment>
<dbReference type="Gene3D" id="1.20.1510.10">
    <property type="entry name" value="Cation efflux protein transmembrane domain"/>
    <property type="match status" value="1"/>
</dbReference>